<dbReference type="AlphaFoldDB" id="A0A1C4AMG5"/>
<evidence type="ECO:0000313" key="2">
    <source>
        <dbReference type="Proteomes" id="UP000196052"/>
    </source>
</evidence>
<organism evidence="1 2">
    <name type="scientific">Bacillus wiedmannii</name>
    <dbReference type="NCBI Taxonomy" id="1890302"/>
    <lineage>
        <taxon>Bacteria</taxon>
        <taxon>Bacillati</taxon>
        <taxon>Bacillota</taxon>
        <taxon>Bacilli</taxon>
        <taxon>Bacillales</taxon>
        <taxon>Bacillaceae</taxon>
        <taxon>Bacillus</taxon>
        <taxon>Bacillus cereus group</taxon>
    </lineage>
</organism>
<dbReference type="Proteomes" id="UP000196052">
    <property type="component" value="Unassembled WGS sequence"/>
</dbReference>
<reference evidence="2" key="1">
    <citation type="submission" date="2016-08" db="EMBL/GenBank/DDBJ databases">
        <authorList>
            <person name="Loux V."/>
            <person name="Rue O."/>
        </authorList>
    </citation>
    <scope>NUCLEOTIDE SEQUENCE [LARGE SCALE GENOMIC DNA]</scope>
    <source>
        <strain evidence="2">INRA Bc05-F1</strain>
    </source>
</reference>
<sequence>MKLAKTEIQQFILKQLELCELKELDVEFAVRGLDFDPNMFIRAGEMGLEIGFHRLVWNSPCRPDMTRFTHHILLWEHLEKLSDSEKAIEMKESIIMVTNFRKRRYQQCQFCNTKTLPEHLDRDGVCHGCATVHFGVIY</sequence>
<evidence type="ECO:0000313" key="1">
    <source>
        <dbReference type="EMBL" id="SCB95862.1"/>
    </source>
</evidence>
<proteinExistence type="predicted"/>
<dbReference type="RefSeq" id="WP_088121424.1">
    <property type="nucleotide sequence ID" value="NZ_FMBE01000012.1"/>
</dbReference>
<accession>A0A1C4AMG5</accession>
<protein>
    <submittedName>
        <fullName evidence="1">Uncharacterized protein</fullName>
    </submittedName>
</protein>
<dbReference type="EMBL" id="FMBE01000012">
    <property type="protein sequence ID" value="SCB95862.1"/>
    <property type="molecule type" value="Genomic_DNA"/>
</dbReference>
<name>A0A1C4AMG5_9BACI</name>
<gene>
    <name evidence="1" type="ORF">BC05F1_00965</name>
</gene>